<comment type="caution">
    <text evidence="1">The sequence shown here is derived from an EMBL/GenBank/DDBJ whole genome shotgun (WGS) entry which is preliminary data.</text>
</comment>
<dbReference type="PIRSF" id="PIRSF008546">
    <property type="entry name" value="UCP008546"/>
    <property type="match status" value="1"/>
</dbReference>
<gene>
    <name evidence="1" type="ORF">RZN05_03285</name>
</gene>
<keyword evidence="2" id="KW-1185">Reference proteome</keyword>
<sequence length="144" mass="15798">MRANFDLERFVAAQAPVYAAALAELRAGHKRTHWMWFVFPQLAGLGASPTAQAYAIHSREEAEAHLRHPVLGPRLCEAAAAALTSGRSRAEIFGSPDDLKFRSSITLFEAVAPSEAIFREVLDRLCDGVRDPRTISGLARLWGV</sequence>
<dbReference type="Gene3D" id="1.25.40.380">
    <property type="entry name" value="Protein of unknown function DUF1810"/>
    <property type="match status" value="1"/>
</dbReference>
<dbReference type="Pfam" id="PF08837">
    <property type="entry name" value="DUF1810"/>
    <property type="match status" value="1"/>
</dbReference>
<dbReference type="Proteomes" id="UP001273531">
    <property type="component" value="Unassembled WGS sequence"/>
</dbReference>
<dbReference type="SUPFAM" id="SSF140736">
    <property type="entry name" value="Rv1873-like"/>
    <property type="match status" value="1"/>
</dbReference>
<accession>A0ABU3Y3M2</accession>
<reference evidence="1 2" key="1">
    <citation type="submission" date="2023-10" db="EMBL/GenBank/DDBJ databases">
        <title>Sphingomonas sp. HF-S4 16S ribosomal RNA gene Genome sequencing and assembly.</title>
        <authorList>
            <person name="Lee H."/>
        </authorList>
    </citation>
    <scope>NUCLEOTIDE SEQUENCE [LARGE SCALE GENOMIC DNA]</scope>
    <source>
        <strain evidence="1 2">HF-S4</strain>
    </source>
</reference>
<name>A0ABU3Y3M2_9SPHN</name>
<organism evidence="1 2">
    <name type="scientific">Sphingomonas agrestis</name>
    <dbReference type="NCBI Taxonomy" id="3080540"/>
    <lineage>
        <taxon>Bacteria</taxon>
        <taxon>Pseudomonadati</taxon>
        <taxon>Pseudomonadota</taxon>
        <taxon>Alphaproteobacteria</taxon>
        <taxon>Sphingomonadales</taxon>
        <taxon>Sphingomonadaceae</taxon>
        <taxon>Sphingomonas</taxon>
    </lineage>
</organism>
<evidence type="ECO:0000313" key="2">
    <source>
        <dbReference type="Proteomes" id="UP001273531"/>
    </source>
</evidence>
<protein>
    <submittedName>
        <fullName evidence="1">DUF1810 domain-containing protein</fullName>
    </submittedName>
</protein>
<evidence type="ECO:0000313" key="1">
    <source>
        <dbReference type="EMBL" id="MDV3455991.1"/>
    </source>
</evidence>
<dbReference type="RefSeq" id="WP_317225195.1">
    <property type="nucleotide sequence ID" value="NZ_JAWJEJ010000001.1"/>
</dbReference>
<dbReference type="InterPro" id="IPR036287">
    <property type="entry name" value="Rv1873-like_sf"/>
</dbReference>
<dbReference type="InterPro" id="IPR014937">
    <property type="entry name" value="DUF1810"/>
</dbReference>
<proteinExistence type="predicted"/>
<dbReference type="EMBL" id="JAWJEJ010000001">
    <property type="protein sequence ID" value="MDV3455991.1"/>
    <property type="molecule type" value="Genomic_DNA"/>
</dbReference>